<keyword evidence="3" id="KW-0808">Transferase</keyword>
<keyword evidence="2 10" id="KW-0723">Serine/threonine-protein kinase</keyword>
<comment type="caution">
    <text evidence="12">The sequence shown here is derived from an EMBL/GenBank/DDBJ whole genome shotgun (WGS) entry which is preliminary data.</text>
</comment>
<feature type="non-terminal residue" evidence="12">
    <location>
        <position position="1"/>
    </location>
</feature>
<keyword evidence="4 9" id="KW-0547">Nucleotide-binding</keyword>
<dbReference type="SUPFAM" id="SSF56112">
    <property type="entry name" value="Protein kinase-like (PK-like)"/>
    <property type="match status" value="1"/>
</dbReference>
<dbReference type="InParanoid" id="A0A1Y2GLZ0"/>
<comment type="similarity">
    <text evidence="10">Belongs to the protein kinase superfamily.</text>
</comment>
<feature type="domain" description="Protein kinase" evidence="11">
    <location>
        <begin position="13"/>
        <end position="276"/>
    </location>
</feature>
<dbReference type="PROSITE" id="PS50011">
    <property type="entry name" value="PROTEIN_KINASE_DOM"/>
    <property type="match status" value="1"/>
</dbReference>
<dbReference type="Gene3D" id="1.10.510.10">
    <property type="entry name" value="Transferase(Phosphotransferase) domain 1"/>
    <property type="match status" value="1"/>
</dbReference>
<comment type="catalytic activity">
    <reaction evidence="8">
        <text>L-seryl-[protein] + ATP = O-phospho-L-seryl-[protein] + ADP + H(+)</text>
        <dbReference type="Rhea" id="RHEA:17989"/>
        <dbReference type="Rhea" id="RHEA-COMP:9863"/>
        <dbReference type="Rhea" id="RHEA-COMP:11604"/>
        <dbReference type="ChEBI" id="CHEBI:15378"/>
        <dbReference type="ChEBI" id="CHEBI:29999"/>
        <dbReference type="ChEBI" id="CHEBI:30616"/>
        <dbReference type="ChEBI" id="CHEBI:83421"/>
        <dbReference type="ChEBI" id="CHEBI:456216"/>
        <dbReference type="EC" id="2.7.11.1"/>
    </reaction>
</comment>
<dbReference type="GO" id="GO:0004674">
    <property type="term" value="F:protein serine/threonine kinase activity"/>
    <property type="evidence" value="ECO:0007669"/>
    <property type="project" value="UniProtKB-KW"/>
</dbReference>
<dbReference type="InterPro" id="IPR017441">
    <property type="entry name" value="Protein_kinase_ATP_BS"/>
</dbReference>
<dbReference type="EC" id="2.7.11.1" evidence="1"/>
<evidence type="ECO:0000256" key="5">
    <source>
        <dbReference type="ARBA" id="ARBA00022777"/>
    </source>
</evidence>
<keyword evidence="6 9" id="KW-0067">ATP-binding</keyword>
<feature type="binding site" evidence="9">
    <location>
        <position position="42"/>
    </location>
    <ligand>
        <name>ATP</name>
        <dbReference type="ChEBI" id="CHEBI:30616"/>
    </ligand>
</feature>
<dbReference type="EMBL" id="MCFF01000022">
    <property type="protein sequence ID" value="ORZ13831.1"/>
    <property type="molecule type" value="Genomic_DNA"/>
</dbReference>
<sequence length="294" mass="33398">GNAIETDLRKKYGKIGKVIGSGAGGTVRVICRVSDRKEFAIKQFRKRKPNESQRAYIKKLTSEYCLGSTFHHPNIIETLDIVQEGDQYYEIMELVKYELFTAVMSGQMGRDEIACCFKGAIDGVAYLHEMGVAHRDLKLDNIVMNERGIVKIIDFGCSVVYRLPFEKQIQMAKGVSGSDPYIAPEVFITEEHDPRLADVWSLAIIFICMTLRRFPWKLARKDADPSFEAFTNASGSGKSRLLKLMPRESRPILSKMLEVDPKKRVLMSEVLEDPWVKSIEACTIQNSCLYHSHH</sequence>
<evidence type="ECO:0000313" key="12">
    <source>
        <dbReference type="EMBL" id="ORZ13831.1"/>
    </source>
</evidence>
<organism evidence="12 13">
    <name type="scientific">Lobosporangium transversale</name>
    <dbReference type="NCBI Taxonomy" id="64571"/>
    <lineage>
        <taxon>Eukaryota</taxon>
        <taxon>Fungi</taxon>
        <taxon>Fungi incertae sedis</taxon>
        <taxon>Mucoromycota</taxon>
        <taxon>Mortierellomycotina</taxon>
        <taxon>Mortierellomycetes</taxon>
        <taxon>Mortierellales</taxon>
        <taxon>Mortierellaceae</taxon>
        <taxon>Lobosporangium</taxon>
    </lineage>
</organism>
<gene>
    <name evidence="12" type="ORF">BCR41DRAFT_288002</name>
</gene>
<dbReference type="PROSITE" id="PS00108">
    <property type="entry name" value="PROTEIN_KINASE_ST"/>
    <property type="match status" value="1"/>
</dbReference>
<dbReference type="InterPro" id="IPR000719">
    <property type="entry name" value="Prot_kinase_dom"/>
</dbReference>
<evidence type="ECO:0000256" key="9">
    <source>
        <dbReference type="PROSITE-ProRule" id="PRU10141"/>
    </source>
</evidence>
<evidence type="ECO:0000256" key="7">
    <source>
        <dbReference type="ARBA" id="ARBA00047899"/>
    </source>
</evidence>
<evidence type="ECO:0000313" key="13">
    <source>
        <dbReference type="Proteomes" id="UP000193648"/>
    </source>
</evidence>
<evidence type="ECO:0000259" key="11">
    <source>
        <dbReference type="PROSITE" id="PS50011"/>
    </source>
</evidence>
<dbReference type="PANTHER" id="PTHR24343">
    <property type="entry name" value="SERINE/THREONINE KINASE"/>
    <property type="match status" value="1"/>
</dbReference>
<evidence type="ECO:0000256" key="10">
    <source>
        <dbReference type="RuleBase" id="RU000304"/>
    </source>
</evidence>
<evidence type="ECO:0000256" key="6">
    <source>
        <dbReference type="ARBA" id="ARBA00022840"/>
    </source>
</evidence>
<dbReference type="GO" id="GO:0005524">
    <property type="term" value="F:ATP binding"/>
    <property type="evidence" value="ECO:0007669"/>
    <property type="project" value="UniProtKB-UniRule"/>
</dbReference>
<evidence type="ECO:0000256" key="4">
    <source>
        <dbReference type="ARBA" id="ARBA00022741"/>
    </source>
</evidence>
<name>A0A1Y2GLZ0_9FUNG</name>
<dbReference type="InterPro" id="IPR008271">
    <property type="entry name" value="Ser/Thr_kinase_AS"/>
</dbReference>
<dbReference type="AlphaFoldDB" id="A0A1Y2GLZ0"/>
<dbReference type="SMART" id="SM00220">
    <property type="entry name" value="S_TKc"/>
    <property type="match status" value="1"/>
</dbReference>
<evidence type="ECO:0000256" key="3">
    <source>
        <dbReference type="ARBA" id="ARBA00022679"/>
    </source>
</evidence>
<dbReference type="GeneID" id="33562147"/>
<dbReference type="InterPro" id="IPR011009">
    <property type="entry name" value="Kinase-like_dom_sf"/>
</dbReference>
<evidence type="ECO:0000256" key="1">
    <source>
        <dbReference type="ARBA" id="ARBA00012513"/>
    </source>
</evidence>
<feature type="non-terminal residue" evidence="12">
    <location>
        <position position="294"/>
    </location>
</feature>
<proteinExistence type="inferred from homology"/>
<dbReference type="STRING" id="64571.A0A1Y2GLZ0"/>
<keyword evidence="5 12" id="KW-0418">Kinase</keyword>
<dbReference type="OrthoDB" id="6513151at2759"/>
<dbReference type="PROSITE" id="PS00107">
    <property type="entry name" value="PROTEIN_KINASE_ATP"/>
    <property type="match status" value="1"/>
</dbReference>
<reference evidence="12 13" key="1">
    <citation type="submission" date="2016-07" db="EMBL/GenBank/DDBJ databases">
        <title>Pervasive Adenine N6-methylation of Active Genes in Fungi.</title>
        <authorList>
            <consortium name="DOE Joint Genome Institute"/>
            <person name="Mondo S.J."/>
            <person name="Dannebaum R.O."/>
            <person name="Kuo R.C."/>
            <person name="Labutti K."/>
            <person name="Haridas S."/>
            <person name="Kuo A."/>
            <person name="Salamov A."/>
            <person name="Ahrendt S.R."/>
            <person name="Lipzen A."/>
            <person name="Sullivan W."/>
            <person name="Andreopoulos W.B."/>
            <person name="Clum A."/>
            <person name="Lindquist E."/>
            <person name="Daum C."/>
            <person name="Ramamoorthy G.K."/>
            <person name="Gryganskyi A."/>
            <person name="Culley D."/>
            <person name="Magnuson J.K."/>
            <person name="James T.Y."/>
            <person name="O'Malley M.A."/>
            <person name="Stajich J.E."/>
            <person name="Spatafora J.W."/>
            <person name="Visel A."/>
            <person name="Grigoriev I.V."/>
        </authorList>
    </citation>
    <scope>NUCLEOTIDE SEQUENCE [LARGE SCALE GENOMIC DNA]</scope>
    <source>
        <strain evidence="12 13">NRRL 3116</strain>
    </source>
</reference>
<dbReference type="RefSeq" id="XP_021880615.1">
    <property type="nucleotide sequence ID" value="XM_022020303.1"/>
</dbReference>
<protein>
    <recommendedName>
        <fullName evidence="1">non-specific serine/threonine protein kinase</fullName>
        <ecNumber evidence="1">2.7.11.1</ecNumber>
    </recommendedName>
</protein>
<evidence type="ECO:0000256" key="8">
    <source>
        <dbReference type="ARBA" id="ARBA00048679"/>
    </source>
</evidence>
<accession>A0A1Y2GLZ0</accession>
<dbReference type="GO" id="GO:0005829">
    <property type="term" value="C:cytosol"/>
    <property type="evidence" value="ECO:0007669"/>
    <property type="project" value="TreeGrafter"/>
</dbReference>
<keyword evidence="13" id="KW-1185">Reference proteome</keyword>
<dbReference type="FunCoup" id="A0A1Y2GLZ0">
    <property type="interactions" value="71"/>
</dbReference>
<comment type="catalytic activity">
    <reaction evidence="7">
        <text>L-threonyl-[protein] + ATP = O-phospho-L-threonyl-[protein] + ADP + H(+)</text>
        <dbReference type="Rhea" id="RHEA:46608"/>
        <dbReference type="Rhea" id="RHEA-COMP:11060"/>
        <dbReference type="Rhea" id="RHEA-COMP:11605"/>
        <dbReference type="ChEBI" id="CHEBI:15378"/>
        <dbReference type="ChEBI" id="CHEBI:30013"/>
        <dbReference type="ChEBI" id="CHEBI:30616"/>
        <dbReference type="ChEBI" id="CHEBI:61977"/>
        <dbReference type="ChEBI" id="CHEBI:456216"/>
        <dbReference type="EC" id="2.7.11.1"/>
    </reaction>
</comment>
<dbReference type="Pfam" id="PF00069">
    <property type="entry name" value="Pkinase"/>
    <property type="match status" value="1"/>
</dbReference>
<evidence type="ECO:0000256" key="2">
    <source>
        <dbReference type="ARBA" id="ARBA00022527"/>
    </source>
</evidence>
<dbReference type="PANTHER" id="PTHR24343:SF137">
    <property type="entry name" value="SERINE_THREONINE-PROTEIN KINASE HRK1"/>
    <property type="match status" value="1"/>
</dbReference>
<dbReference type="Proteomes" id="UP000193648">
    <property type="component" value="Unassembled WGS sequence"/>
</dbReference>